<dbReference type="EMBL" id="FRAN01000002">
    <property type="protein sequence ID" value="SHK47644.1"/>
    <property type="molecule type" value="Genomic_DNA"/>
</dbReference>
<evidence type="ECO:0000256" key="1">
    <source>
        <dbReference type="ARBA" id="ARBA00023015"/>
    </source>
</evidence>
<dbReference type="Proteomes" id="UP000184203">
    <property type="component" value="Unassembled WGS sequence"/>
</dbReference>
<reference evidence="5" key="1">
    <citation type="submission" date="2016-11" db="EMBL/GenBank/DDBJ databases">
        <authorList>
            <person name="Varghese N."/>
            <person name="Submissions S."/>
        </authorList>
    </citation>
    <scope>NUCLEOTIDE SEQUENCE [LARGE SCALE GENOMIC DNA]</scope>
    <source>
        <strain evidence="5">DX253</strain>
    </source>
</reference>
<evidence type="ECO:0000313" key="4">
    <source>
        <dbReference type="EMBL" id="SHK47644.1"/>
    </source>
</evidence>
<evidence type="ECO:0000256" key="2">
    <source>
        <dbReference type="ARBA" id="ARBA00023163"/>
    </source>
</evidence>
<organism evidence="4 5">
    <name type="scientific">Haladaptatus paucihalophilus DX253</name>
    <dbReference type="NCBI Taxonomy" id="797209"/>
    <lineage>
        <taxon>Archaea</taxon>
        <taxon>Methanobacteriati</taxon>
        <taxon>Methanobacteriota</taxon>
        <taxon>Stenosarchaea group</taxon>
        <taxon>Halobacteria</taxon>
        <taxon>Halobacteriales</taxon>
        <taxon>Haladaptataceae</taxon>
        <taxon>Haladaptatus</taxon>
    </lineage>
</organism>
<evidence type="ECO:0000259" key="3">
    <source>
        <dbReference type="Pfam" id="PF04967"/>
    </source>
</evidence>
<dbReference type="PANTHER" id="PTHR34236:SF1">
    <property type="entry name" value="DIMETHYL SULFOXIDE REDUCTASE TRANSCRIPTIONAL ACTIVATOR"/>
    <property type="match status" value="1"/>
</dbReference>
<dbReference type="Pfam" id="PF04967">
    <property type="entry name" value="HTH_10"/>
    <property type="match status" value="1"/>
</dbReference>
<proteinExistence type="predicted"/>
<sequence>MNRLISVGDRTIVMASVRLKIVPPPEEWFVKLSTERPDDEFTLLTVTNARDGLFGVFEVETDDVETVTATLDDIDEIRSYDLSHAENRTAVIQYTATESIVHAATVDAGVVPVCPVTVTDGEMVASATVSHEHLSRLGDRLREIGATFEVLSLSQTADGRGNLLTDAQREFVAEAVERGYYDTPRRCTLTELAAELDITTGAASGMAHRAEERILKAFVNETPL</sequence>
<evidence type="ECO:0000313" key="5">
    <source>
        <dbReference type="Proteomes" id="UP000184203"/>
    </source>
</evidence>
<dbReference type="AlphaFoldDB" id="A0A1M6SSD5"/>
<keyword evidence="5" id="KW-1185">Reference proteome</keyword>
<keyword evidence="2" id="KW-0804">Transcription</keyword>
<dbReference type="InterPro" id="IPR007050">
    <property type="entry name" value="HTH_bacterioopsin"/>
</dbReference>
<feature type="domain" description="HTH bat-type" evidence="3">
    <location>
        <begin position="164"/>
        <end position="215"/>
    </location>
</feature>
<gene>
    <name evidence="4" type="ORF">SAMN05444342_1387</name>
</gene>
<protein>
    <submittedName>
        <fullName evidence="4">Predicted DNA binding protein, contains HTH domain</fullName>
    </submittedName>
</protein>
<dbReference type="PANTHER" id="PTHR34236">
    <property type="entry name" value="DIMETHYL SULFOXIDE REDUCTASE TRANSCRIPTIONAL ACTIVATOR"/>
    <property type="match status" value="1"/>
</dbReference>
<keyword evidence="1" id="KW-0805">Transcription regulation</keyword>
<name>A0A1M6SSD5_HALPU</name>
<accession>A0A1M6SSD5</accession>